<accession>H3ZIC4</accession>
<dbReference type="Proteomes" id="UP000012046">
    <property type="component" value="Unassembled WGS sequence"/>
</dbReference>
<gene>
    <name evidence="1" type="ORF">AJE_15674</name>
</gene>
<evidence type="ECO:0000313" key="1">
    <source>
        <dbReference type="EMBL" id="EHR39766.1"/>
    </source>
</evidence>
<dbReference type="STRING" id="1129374.AJE_15674"/>
<protein>
    <recommendedName>
        <fullName evidence="3">DUF3806 domain-containing protein</fullName>
    </recommendedName>
</protein>
<dbReference type="EMBL" id="AHTH01000049">
    <property type="protein sequence ID" value="EHR39766.1"/>
    <property type="molecule type" value="Genomic_DNA"/>
</dbReference>
<dbReference type="RefSeq" id="WP_008951672.1">
    <property type="nucleotide sequence ID" value="NZ_AHTH01000049.1"/>
</dbReference>
<evidence type="ECO:0000313" key="2">
    <source>
        <dbReference type="Proteomes" id="UP000012046"/>
    </source>
</evidence>
<sequence length="135" mass="15217">MQSQELSTLMQQSAADAVGYAAEQHQLTLDYSLDSLHQVDQLLSRLHQDQQSKPHSSELLFTLCNIIGAYIGEVFIRHVGGQWQNNTADESAPYMAVGFSDKEFPFASVCYHKIVNHDSISLQDYLRQARENATQ</sequence>
<name>H3ZIC4_9ALTE</name>
<reference evidence="1 2" key="1">
    <citation type="journal article" date="2012" name="J. Bacteriol.">
        <title>Genome Sequence of Extracellular-Protease-Producing Alishewanella jeotgali Isolated from Traditional Korean Fermented Seafood.</title>
        <authorList>
            <person name="Jung J."/>
            <person name="Chun J."/>
            <person name="Park W."/>
        </authorList>
    </citation>
    <scope>NUCLEOTIDE SEQUENCE [LARGE SCALE GENOMIC DNA]</scope>
    <source>
        <strain evidence="1 2">KCTC 22429</strain>
    </source>
</reference>
<dbReference type="eggNOG" id="ENOG5032R34">
    <property type="taxonomic scope" value="Bacteria"/>
</dbReference>
<dbReference type="InterPro" id="IPR046245">
    <property type="entry name" value="DUF6278"/>
</dbReference>
<organism evidence="1 2">
    <name type="scientific">Alishewanella jeotgali KCTC 22429</name>
    <dbReference type="NCBI Taxonomy" id="1129374"/>
    <lineage>
        <taxon>Bacteria</taxon>
        <taxon>Pseudomonadati</taxon>
        <taxon>Pseudomonadota</taxon>
        <taxon>Gammaproteobacteria</taxon>
        <taxon>Alteromonadales</taxon>
        <taxon>Alteromonadaceae</taxon>
        <taxon>Alishewanella</taxon>
    </lineage>
</organism>
<dbReference type="Pfam" id="PF19794">
    <property type="entry name" value="DUF6278"/>
    <property type="match status" value="1"/>
</dbReference>
<proteinExistence type="predicted"/>
<comment type="caution">
    <text evidence="1">The sequence shown here is derived from an EMBL/GenBank/DDBJ whole genome shotgun (WGS) entry which is preliminary data.</text>
</comment>
<evidence type="ECO:0008006" key="3">
    <source>
        <dbReference type="Google" id="ProtNLM"/>
    </source>
</evidence>
<dbReference type="AlphaFoldDB" id="H3ZIC4"/>
<dbReference type="PATRIC" id="fig|1129374.4.peg.3107"/>
<keyword evidence="2" id="KW-1185">Reference proteome</keyword>